<dbReference type="Gene3D" id="2.30.29.30">
    <property type="entry name" value="Pleckstrin-homology domain (PH domain)/Phosphotyrosine-binding domain (PTB)"/>
    <property type="match status" value="1"/>
</dbReference>
<dbReference type="EMBL" id="JXLN01012321">
    <property type="protein sequence ID" value="KPM08315.1"/>
    <property type="molecule type" value="Genomic_DNA"/>
</dbReference>
<name>A0A132ACL1_SARSC</name>
<proteinExistence type="predicted"/>
<reference evidence="1 2" key="1">
    <citation type="journal article" date="2015" name="Parasit. Vectors">
        <title>Draft genome of the scabies mite.</title>
        <authorList>
            <person name="Rider S.D.Jr."/>
            <person name="Morgan M.S."/>
            <person name="Arlian L.G."/>
        </authorList>
    </citation>
    <scope>NUCLEOTIDE SEQUENCE [LARGE SCALE GENOMIC DNA]</scope>
    <source>
        <strain evidence="1">Arlian Lab</strain>
    </source>
</reference>
<dbReference type="VEuPathDB" id="VectorBase:SSCA008883"/>
<evidence type="ECO:0000313" key="2">
    <source>
        <dbReference type="Proteomes" id="UP000616769"/>
    </source>
</evidence>
<dbReference type="Proteomes" id="UP000616769">
    <property type="component" value="Unassembled WGS sequence"/>
</dbReference>
<sequence length="125" mass="13988">MHDEVSETENIRNNLAIERIIVGGCDILLDVNQVFIRKGCVIQVLNSDRSKTNRVARMGSFRGIDKEILRQCYLFSNHMLVCTRTSGGKLSLVDTIGKIPLAEATLIEDPTEQFQFTVDDTGESN</sequence>
<evidence type="ECO:0000313" key="1">
    <source>
        <dbReference type="EMBL" id="KPM08315.1"/>
    </source>
</evidence>
<gene>
    <name evidence="1" type="ORF">QR98_0068310</name>
</gene>
<dbReference type="InterPro" id="IPR011993">
    <property type="entry name" value="PH-like_dom_sf"/>
</dbReference>
<protein>
    <submittedName>
        <fullName evidence="1">Uncharacterized protein</fullName>
    </submittedName>
</protein>
<accession>A0A132ACL1</accession>
<organism evidence="1 2">
    <name type="scientific">Sarcoptes scabiei</name>
    <name type="common">Itch mite</name>
    <name type="synonym">Acarus scabiei</name>
    <dbReference type="NCBI Taxonomy" id="52283"/>
    <lineage>
        <taxon>Eukaryota</taxon>
        <taxon>Metazoa</taxon>
        <taxon>Ecdysozoa</taxon>
        <taxon>Arthropoda</taxon>
        <taxon>Chelicerata</taxon>
        <taxon>Arachnida</taxon>
        <taxon>Acari</taxon>
        <taxon>Acariformes</taxon>
        <taxon>Sarcoptiformes</taxon>
        <taxon>Astigmata</taxon>
        <taxon>Psoroptidia</taxon>
        <taxon>Sarcoptoidea</taxon>
        <taxon>Sarcoptidae</taxon>
        <taxon>Sarcoptinae</taxon>
        <taxon>Sarcoptes</taxon>
    </lineage>
</organism>
<dbReference type="AlphaFoldDB" id="A0A132ACL1"/>
<comment type="caution">
    <text evidence="1">The sequence shown here is derived from an EMBL/GenBank/DDBJ whole genome shotgun (WGS) entry which is preliminary data.</text>
</comment>